<keyword evidence="7" id="KW-1185">Reference proteome</keyword>
<dbReference type="PRINTS" id="PR00040">
    <property type="entry name" value="HTHMERR"/>
</dbReference>
<dbReference type="InterPro" id="IPR000551">
    <property type="entry name" value="MerR-type_HTH_dom"/>
</dbReference>
<dbReference type="AlphaFoldDB" id="A0A7X2J2W4"/>
<proteinExistence type="predicted"/>
<keyword evidence="3" id="KW-0010">Activator</keyword>
<dbReference type="InterPro" id="IPR009061">
    <property type="entry name" value="DNA-bd_dom_put_sf"/>
</dbReference>
<accession>A0A7X2J2W4</accession>
<dbReference type="RefSeq" id="WP_154309854.1">
    <property type="nucleotide sequence ID" value="NZ_WKKI01000090.1"/>
</dbReference>
<evidence type="ECO:0000256" key="2">
    <source>
        <dbReference type="ARBA" id="ARBA00023125"/>
    </source>
</evidence>
<evidence type="ECO:0000256" key="4">
    <source>
        <dbReference type="ARBA" id="ARBA00023163"/>
    </source>
</evidence>
<evidence type="ECO:0000256" key="3">
    <source>
        <dbReference type="ARBA" id="ARBA00023159"/>
    </source>
</evidence>
<dbReference type="SUPFAM" id="SSF89082">
    <property type="entry name" value="Antibiotic binding domain of TipA-like multidrug resistance regulators"/>
    <property type="match status" value="1"/>
</dbReference>
<feature type="domain" description="HTH merR-type" evidence="5">
    <location>
        <begin position="1"/>
        <end position="71"/>
    </location>
</feature>
<protein>
    <submittedName>
        <fullName evidence="6">MerR family transcriptional regulator</fullName>
    </submittedName>
</protein>
<dbReference type="InterPro" id="IPR012925">
    <property type="entry name" value="TipAS_dom"/>
</dbReference>
<dbReference type="Pfam" id="PF07739">
    <property type="entry name" value="TipAS"/>
    <property type="match status" value="1"/>
</dbReference>
<evidence type="ECO:0000256" key="1">
    <source>
        <dbReference type="ARBA" id="ARBA00023015"/>
    </source>
</evidence>
<dbReference type="Gene3D" id="1.10.1660.10">
    <property type="match status" value="1"/>
</dbReference>
<evidence type="ECO:0000259" key="5">
    <source>
        <dbReference type="PROSITE" id="PS50937"/>
    </source>
</evidence>
<dbReference type="PANTHER" id="PTHR30204">
    <property type="entry name" value="REDOX-CYCLING DRUG-SENSING TRANSCRIPTIONAL ACTIVATOR SOXR"/>
    <property type="match status" value="1"/>
</dbReference>
<evidence type="ECO:0000313" key="7">
    <source>
        <dbReference type="Proteomes" id="UP000448867"/>
    </source>
</evidence>
<name>A0A7X2J2W4_9BACI</name>
<dbReference type="CDD" id="cd01106">
    <property type="entry name" value="HTH_TipAL-Mta"/>
    <property type="match status" value="1"/>
</dbReference>
<evidence type="ECO:0000313" key="6">
    <source>
        <dbReference type="EMBL" id="MRX74410.1"/>
    </source>
</evidence>
<dbReference type="InterPro" id="IPR047057">
    <property type="entry name" value="MerR_fam"/>
</dbReference>
<keyword evidence="1" id="KW-0805">Transcription regulation</keyword>
<dbReference type="PANTHER" id="PTHR30204:SF90">
    <property type="entry name" value="HTH-TYPE TRANSCRIPTIONAL ACTIVATOR MTA"/>
    <property type="match status" value="1"/>
</dbReference>
<sequence>MFYQVKEVAEYAGISVRTLHHYDEIGLLKPSSVTEAGYRQYTEENLERLQQILFLKEVGFSLKDITEIIDAPGFNRRTALKSHKRVLMEKKKRLEQMINTIEDTIAAMEGGEKVQGENLFKGLSLKEVKDIQEKYQEEVKEKYNSAVIEDSLRRTSSYSHEQWTGILEKSEAIWRALADRMDQKPSAPEVQQLIGKWRELITTYYYDCTLEIFRGLGEIYAADERFIKNIDRYGNGLAKFMSEAIHVYCDQLENA</sequence>
<dbReference type="Pfam" id="PF13411">
    <property type="entry name" value="MerR_1"/>
    <property type="match status" value="1"/>
</dbReference>
<keyword evidence="4" id="KW-0804">Transcription</keyword>
<dbReference type="GO" id="GO:0003700">
    <property type="term" value="F:DNA-binding transcription factor activity"/>
    <property type="evidence" value="ECO:0007669"/>
    <property type="project" value="InterPro"/>
</dbReference>
<dbReference type="Proteomes" id="UP000448867">
    <property type="component" value="Unassembled WGS sequence"/>
</dbReference>
<dbReference type="PROSITE" id="PS50937">
    <property type="entry name" value="HTH_MERR_2"/>
    <property type="match status" value="1"/>
</dbReference>
<dbReference type="GO" id="GO:0003677">
    <property type="term" value="F:DNA binding"/>
    <property type="evidence" value="ECO:0007669"/>
    <property type="project" value="UniProtKB-KW"/>
</dbReference>
<dbReference type="EMBL" id="WKKI01000090">
    <property type="protein sequence ID" value="MRX74410.1"/>
    <property type="molecule type" value="Genomic_DNA"/>
</dbReference>
<gene>
    <name evidence="6" type="ORF">GJU40_20035</name>
</gene>
<dbReference type="Gene3D" id="1.10.490.50">
    <property type="entry name" value="Antibiotic binding domain of TipA-like multidrug resistance regulators"/>
    <property type="match status" value="1"/>
</dbReference>
<comment type="caution">
    <text evidence="6">The sequence shown here is derived from an EMBL/GenBank/DDBJ whole genome shotgun (WGS) entry which is preliminary data.</text>
</comment>
<dbReference type="InterPro" id="IPR036244">
    <property type="entry name" value="TipA-like_antibiotic-bd"/>
</dbReference>
<dbReference type="SUPFAM" id="SSF46955">
    <property type="entry name" value="Putative DNA-binding domain"/>
    <property type="match status" value="1"/>
</dbReference>
<dbReference type="SMART" id="SM00422">
    <property type="entry name" value="HTH_MERR"/>
    <property type="match status" value="1"/>
</dbReference>
<organism evidence="6 7">
    <name type="scientific">Metabacillus lacus</name>
    <dbReference type="NCBI Taxonomy" id="1983721"/>
    <lineage>
        <taxon>Bacteria</taxon>
        <taxon>Bacillati</taxon>
        <taxon>Bacillota</taxon>
        <taxon>Bacilli</taxon>
        <taxon>Bacillales</taxon>
        <taxon>Bacillaceae</taxon>
        <taxon>Metabacillus</taxon>
    </lineage>
</organism>
<reference evidence="6 7" key="1">
    <citation type="submission" date="2019-11" db="EMBL/GenBank/DDBJ databases">
        <title>Bacillus lacus genome.</title>
        <authorList>
            <person name="Allen C.J."/>
            <person name="Newman J.D."/>
        </authorList>
    </citation>
    <scope>NUCLEOTIDE SEQUENCE [LARGE SCALE GENOMIC DNA]</scope>
    <source>
        <strain evidence="6 7">KCTC 33946</strain>
    </source>
</reference>
<keyword evidence="2" id="KW-0238">DNA-binding</keyword>
<dbReference type="OrthoDB" id="9814833at2"/>